<comment type="caution">
    <text evidence="1">The sequence shown here is derived from an EMBL/GenBank/DDBJ whole genome shotgun (WGS) entry which is preliminary data.</text>
</comment>
<dbReference type="AlphaFoldDB" id="A0AAD8PWI1"/>
<dbReference type="EMBL" id="JAHLJV010000043">
    <property type="protein sequence ID" value="KAK1585538.1"/>
    <property type="molecule type" value="Genomic_DNA"/>
</dbReference>
<reference evidence="1" key="1">
    <citation type="submission" date="2021-06" db="EMBL/GenBank/DDBJ databases">
        <title>Comparative genomics, transcriptomics and evolutionary studies reveal genomic signatures of adaptation to plant cell wall in hemibiotrophic fungi.</title>
        <authorList>
            <consortium name="DOE Joint Genome Institute"/>
            <person name="Baroncelli R."/>
            <person name="Diaz J.F."/>
            <person name="Benocci T."/>
            <person name="Peng M."/>
            <person name="Battaglia E."/>
            <person name="Haridas S."/>
            <person name="Andreopoulos W."/>
            <person name="Labutti K."/>
            <person name="Pangilinan J."/>
            <person name="Floch G.L."/>
            <person name="Makela M.R."/>
            <person name="Henrissat B."/>
            <person name="Grigoriev I.V."/>
            <person name="Crouch J.A."/>
            <person name="De Vries R.P."/>
            <person name="Sukno S.A."/>
            <person name="Thon M.R."/>
        </authorList>
    </citation>
    <scope>NUCLEOTIDE SEQUENCE</scope>
    <source>
        <strain evidence="1">CBS 125086</strain>
    </source>
</reference>
<dbReference type="Proteomes" id="UP001230504">
    <property type="component" value="Unassembled WGS sequence"/>
</dbReference>
<gene>
    <name evidence="1" type="ORF">LY79DRAFT_558303</name>
</gene>
<evidence type="ECO:0000313" key="2">
    <source>
        <dbReference type="Proteomes" id="UP001230504"/>
    </source>
</evidence>
<proteinExistence type="predicted"/>
<evidence type="ECO:0000313" key="1">
    <source>
        <dbReference type="EMBL" id="KAK1585538.1"/>
    </source>
</evidence>
<protein>
    <submittedName>
        <fullName evidence="1">Uncharacterized protein</fullName>
    </submittedName>
</protein>
<dbReference type="RefSeq" id="XP_060412559.1">
    <property type="nucleotide sequence ID" value="XM_060558172.1"/>
</dbReference>
<dbReference type="GeneID" id="85442412"/>
<sequence>MLKPRTRIFTVATLPVLSLFKNGELGTACPRVGNGYAAATYDSSRRYVEDGTYLRYLTELSTGAR</sequence>
<accession>A0AAD8PWI1</accession>
<name>A0AAD8PWI1_9PEZI</name>
<keyword evidence="2" id="KW-1185">Reference proteome</keyword>
<organism evidence="1 2">
    <name type="scientific">Colletotrichum navitas</name>
    <dbReference type="NCBI Taxonomy" id="681940"/>
    <lineage>
        <taxon>Eukaryota</taxon>
        <taxon>Fungi</taxon>
        <taxon>Dikarya</taxon>
        <taxon>Ascomycota</taxon>
        <taxon>Pezizomycotina</taxon>
        <taxon>Sordariomycetes</taxon>
        <taxon>Hypocreomycetidae</taxon>
        <taxon>Glomerellales</taxon>
        <taxon>Glomerellaceae</taxon>
        <taxon>Colletotrichum</taxon>
        <taxon>Colletotrichum graminicola species complex</taxon>
    </lineage>
</organism>